<name>A0A646KQ19_STRJU</name>
<dbReference type="Proteomes" id="UP000419138">
    <property type="component" value="Unassembled WGS sequence"/>
</dbReference>
<evidence type="ECO:0000256" key="1">
    <source>
        <dbReference type="ARBA" id="ARBA00001946"/>
    </source>
</evidence>
<dbReference type="InterPro" id="IPR050187">
    <property type="entry name" value="Lipid_Phosphate_FormReg"/>
</dbReference>
<comment type="cofactor">
    <cofactor evidence="1">
        <name>Mg(2+)</name>
        <dbReference type="ChEBI" id="CHEBI:18420"/>
    </cofactor>
</comment>
<dbReference type="InterPro" id="IPR001206">
    <property type="entry name" value="Diacylglycerol_kinase_cat_dom"/>
</dbReference>
<evidence type="ECO:0000256" key="2">
    <source>
        <dbReference type="ARBA" id="ARBA00005983"/>
    </source>
</evidence>
<proteinExistence type="inferred from homology"/>
<dbReference type="AlphaFoldDB" id="A0A646KQ19"/>
<dbReference type="PANTHER" id="PTHR12358:SF54">
    <property type="entry name" value="SPHINGOSINE KINASE RELATED PROTEIN"/>
    <property type="match status" value="1"/>
</dbReference>
<organism evidence="5 6">
    <name type="scientific">Streptomyces jumonjinensis</name>
    <dbReference type="NCBI Taxonomy" id="1945"/>
    <lineage>
        <taxon>Bacteria</taxon>
        <taxon>Bacillati</taxon>
        <taxon>Actinomycetota</taxon>
        <taxon>Actinomycetes</taxon>
        <taxon>Kitasatosporales</taxon>
        <taxon>Streptomycetaceae</taxon>
        <taxon>Streptomyces</taxon>
    </lineage>
</organism>
<keyword evidence="6" id="KW-1185">Reference proteome</keyword>
<dbReference type="EMBL" id="VCLA01000187">
    <property type="protein sequence ID" value="MQT04157.1"/>
    <property type="molecule type" value="Genomic_DNA"/>
</dbReference>
<keyword evidence="3" id="KW-0812">Transmembrane</keyword>
<sequence>MVGAGGLLIVVGGLAGLAAAAVGAWWFLAYRGVVRALGALLVVAAPAGVIVLCTSRGLWGPALVSVALWGAALACARSALRRARPLAGMRAERRRPPRRPVLIMNPASGGGKVARHGLVEKAEDMGARVIVLPTDARADVTALARQAVADGADLLGVAGGDGTQALVAAVAAEHGLPFLVIPAGTRNHFAMDLGLDRQDPARCLDALADGEQLSVDLGFVSGRPFVNTVSFGVYAEIVQSPQYRADQAGTILGGLPDLLLKESGKRLEALVDGTRLSSQQALLISNNPYMETDLLGAGRRLRLDTGTMGVVGIRVEGAAQAAEIALRGTQATGLTVLTARRVDVTSTSPDLPVGVDGEALMLPAPAVCTLHPRALRLLVPRHRPGAPLSRPRTSWRKIMLLALGRRPPASDTAVHRSE</sequence>
<dbReference type="Pfam" id="PF00781">
    <property type="entry name" value="DAGK_cat"/>
    <property type="match status" value="1"/>
</dbReference>
<dbReference type="InterPro" id="IPR017438">
    <property type="entry name" value="ATP-NAD_kinase_N"/>
</dbReference>
<evidence type="ECO:0000256" key="3">
    <source>
        <dbReference type="SAM" id="Phobius"/>
    </source>
</evidence>
<keyword evidence="5" id="KW-0808">Transferase</keyword>
<comment type="similarity">
    <text evidence="2">Belongs to the diacylglycerol/lipid kinase family.</text>
</comment>
<protein>
    <submittedName>
        <fullName evidence="5">Diacylglycerol kinase</fullName>
    </submittedName>
</protein>
<reference evidence="5 6" key="1">
    <citation type="submission" date="2019-05" db="EMBL/GenBank/DDBJ databases">
        <title>Comparative genomics and metabolomics analyses of clavulanic acid producing Streptomyces species provides insight into specialized metabolism and evolution of beta-lactam biosynthetic gene clusters.</title>
        <authorList>
            <person name="Moore M.A."/>
            <person name="Cruz-Morales P."/>
            <person name="Barona Gomez F."/>
            <person name="Kapil T."/>
        </authorList>
    </citation>
    <scope>NUCLEOTIDE SEQUENCE [LARGE SCALE GENOMIC DNA]</scope>
    <source>
        <strain evidence="5 6">NRRL 5741</strain>
    </source>
</reference>
<dbReference type="GO" id="GO:0016301">
    <property type="term" value="F:kinase activity"/>
    <property type="evidence" value="ECO:0007669"/>
    <property type="project" value="UniProtKB-KW"/>
</dbReference>
<evidence type="ECO:0000259" key="4">
    <source>
        <dbReference type="PROSITE" id="PS50146"/>
    </source>
</evidence>
<comment type="caution">
    <text evidence="5">The sequence shown here is derived from an EMBL/GenBank/DDBJ whole genome shotgun (WGS) entry which is preliminary data.</text>
</comment>
<keyword evidence="3" id="KW-1133">Transmembrane helix</keyword>
<dbReference type="PANTHER" id="PTHR12358">
    <property type="entry name" value="SPHINGOSINE KINASE"/>
    <property type="match status" value="1"/>
</dbReference>
<dbReference type="PROSITE" id="PS50146">
    <property type="entry name" value="DAGK"/>
    <property type="match status" value="1"/>
</dbReference>
<dbReference type="Gene3D" id="3.40.50.10330">
    <property type="entry name" value="Probable inorganic polyphosphate/atp-NAD kinase, domain 1"/>
    <property type="match status" value="1"/>
</dbReference>
<evidence type="ECO:0000313" key="6">
    <source>
        <dbReference type="Proteomes" id="UP000419138"/>
    </source>
</evidence>
<evidence type="ECO:0000313" key="5">
    <source>
        <dbReference type="EMBL" id="MQT04157.1"/>
    </source>
</evidence>
<dbReference type="InterPro" id="IPR016064">
    <property type="entry name" value="NAD/diacylglycerol_kinase_sf"/>
</dbReference>
<feature type="transmembrane region" description="Helical" evidence="3">
    <location>
        <begin position="58"/>
        <end position="80"/>
    </location>
</feature>
<dbReference type="SMART" id="SM00046">
    <property type="entry name" value="DAGKc"/>
    <property type="match status" value="1"/>
</dbReference>
<feature type="transmembrane region" description="Helical" evidence="3">
    <location>
        <begin position="6"/>
        <end position="28"/>
    </location>
</feature>
<gene>
    <name evidence="5" type="ORF">FF041_29515</name>
</gene>
<keyword evidence="5" id="KW-0418">Kinase</keyword>
<dbReference type="Gene3D" id="2.60.200.40">
    <property type="match status" value="1"/>
</dbReference>
<feature type="transmembrane region" description="Helical" evidence="3">
    <location>
        <begin position="33"/>
        <end position="52"/>
    </location>
</feature>
<feature type="domain" description="DAGKc" evidence="4">
    <location>
        <begin position="95"/>
        <end position="224"/>
    </location>
</feature>
<keyword evidence="3" id="KW-0472">Membrane</keyword>
<dbReference type="OrthoDB" id="3208200at2"/>
<dbReference type="SUPFAM" id="SSF111331">
    <property type="entry name" value="NAD kinase/diacylglycerol kinase-like"/>
    <property type="match status" value="1"/>
</dbReference>
<accession>A0A646KQ19</accession>